<feature type="region of interest" description="Disordered" evidence="1">
    <location>
        <begin position="61"/>
        <end position="112"/>
    </location>
</feature>
<dbReference type="EMBL" id="JBFDAA010000001">
    <property type="protein sequence ID" value="KAL1140951.1"/>
    <property type="molecule type" value="Genomic_DNA"/>
</dbReference>
<feature type="compositionally biased region" description="Polar residues" evidence="1">
    <location>
        <begin position="61"/>
        <end position="71"/>
    </location>
</feature>
<feature type="compositionally biased region" description="Low complexity" evidence="1">
    <location>
        <begin position="28"/>
        <end position="37"/>
    </location>
</feature>
<comment type="caution">
    <text evidence="2">The sequence shown here is derived from an EMBL/GenBank/DDBJ whole genome shotgun (WGS) entry which is preliminary data.</text>
</comment>
<gene>
    <name evidence="2" type="ORF">AAG570_000879</name>
</gene>
<organism evidence="2 3">
    <name type="scientific">Ranatra chinensis</name>
    <dbReference type="NCBI Taxonomy" id="642074"/>
    <lineage>
        <taxon>Eukaryota</taxon>
        <taxon>Metazoa</taxon>
        <taxon>Ecdysozoa</taxon>
        <taxon>Arthropoda</taxon>
        <taxon>Hexapoda</taxon>
        <taxon>Insecta</taxon>
        <taxon>Pterygota</taxon>
        <taxon>Neoptera</taxon>
        <taxon>Paraneoptera</taxon>
        <taxon>Hemiptera</taxon>
        <taxon>Heteroptera</taxon>
        <taxon>Panheteroptera</taxon>
        <taxon>Nepomorpha</taxon>
        <taxon>Nepidae</taxon>
        <taxon>Ranatrinae</taxon>
        <taxon>Ranatra</taxon>
    </lineage>
</organism>
<accession>A0ABD0YYC2</accession>
<protein>
    <submittedName>
        <fullName evidence="2">Uncharacterized protein</fullName>
    </submittedName>
</protein>
<name>A0ABD0YYC2_9HEMI</name>
<sequence>MKWLGVGDSREMLGQANGHVVPTQVIRQPQQPTQPQQMGVSGDAGRGRAQDDAMVGYMYQRSQDQQWSHHTLAQGGSDGVMYQELRQPPPLQDMQPRNGQERRQQIPAGISA</sequence>
<dbReference type="Proteomes" id="UP001558652">
    <property type="component" value="Unassembled WGS sequence"/>
</dbReference>
<feature type="region of interest" description="Disordered" evidence="1">
    <location>
        <begin position="28"/>
        <end position="48"/>
    </location>
</feature>
<keyword evidence="3" id="KW-1185">Reference proteome</keyword>
<proteinExistence type="predicted"/>
<dbReference type="AlphaFoldDB" id="A0ABD0YYC2"/>
<evidence type="ECO:0000256" key="1">
    <source>
        <dbReference type="SAM" id="MobiDB-lite"/>
    </source>
</evidence>
<evidence type="ECO:0000313" key="2">
    <source>
        <dbReference type="EMBL" id="KAL1140951.1"/>
    </source>
</evidence>
<reference evidence="2 3" key="1">
    <citation type="submission" date="2024-07" db="EMBL/GenBank/DDBJ databases">
        <title>Chromosome-level genome assembly of the water stick insect Ranatra chinensis (Heteroptera: Nepidae).</title>
        <authorList>
            <person name="Liu X."/>
        </authorList>
    </citation>
    <scope>NUCLEOTIDE SEQUENCE [LARGE SCALE GENOMIC DNA]</scope>
    <source>
        <strain evidence="2">Cailab_2021Rc</strain>
        <tissue evidence="2">Muscle</tissue>
    </source>
</reference>
<evidence type="ECO:0000313" key="3">
    <source>
        <dbReference type="Proteomes" id="UP001558652"/>
    </source>
</evidence>